<organism evidence="2 3">
    <name type="scientific">Psychrobacillus faecigallinarum</name>
    <dbReference type="NCBI Taxonomy" id="2762235"/>
    <lineage>
        <taxon>Bacteria</taxon>
        <taxon>Bacillati</taxon>
        <taxon>Bacillota</taxon>
        <taxon>Bacilli</taxon>
        <taxon>Bacillales</taxon>
        <taxon>Bacillaceae</taxon>
        <taxon>Psychrobacillus</taxon>
    </lineage>
</organism>
<keyword evidence="1" id="KW-1133">Transmembrane helix</keyword>
<gene>
    <name evidence="2" type="ORF">H9650_11285</name>
</gene>
<evidence type="ECO:0000313" key="2">
    <source>
        <dbReference type="EMBL" id="MBD7944698.1"/>
    </source>
</evidence>
<comment type="caution">
    <text evidence="2">The sequence shown here is derived from an EMBL/GenBank/DDBJ whole genome shotgun (WGS) entry which is preliminary data.</text>
</comment>
<feature type="transmembrane region" description="Helical" evidence="1">
    <location>
        <begin position="51"/>
        <end position="72"/>
    </location>
</feature>
<keyword evidence="3" id="KW-1185">Reference proteome</keyword>
<reference evidence="2 3" key="1">
    <citation type="submission" date="2020-08" db="EMBL/GenBank/DDBJ databases">
        <title>A Genomic Blueprint of the Chicken Gut Microbiome.</title>
        <authorList>
            <person name="Gilroy R."/>
            <person name="Ravi A."/>
            <person name="Getino M."/>
            <person name="Pursley I."/>
            <person name="Horton D.L."/>
            <person name="Alikhan N.-F."/>
            <person name="Baker D."/>
            <person name="Gharbi K."/>
            <person name="Hall N."/>
            <person name="Watson M."/>
            <person name="Adriaenssens E.M."/>
            <person name="Foster-Nyarko E."/>
            <person name="Jarju S."/>
            <person name="Secka A."/>
            <person name="Antonio M."/>
            <person name="Oren A."/>
            <person name="Chaudhuri R."/>
            <person name="La Ragione R.M."/>
            <person name="Hildebrand F."/>
            <person name="Pallen M.J."/>
        </authorList>
    </citation>
    <scope>NUCLEOTIDE SEQUENCE [LARGE SCALE GENOMIC DNA]</scope>
    <source>
        <strain evidence="2 3">Sa2BUA9</strain>
    </source>
</reference>
<dbReference type="Proteomes" id="UP000640786">
    <property type="component" value="Unassembled WGS sequence"/>
</dbReference>
<name>A0ABR8RA93_9BACI</name>
<feature type="transmembrane region" description="Helical" evidence="1">
    <location>
        <begin position="12"/>
        <end position="30"/>
    </location>
</feature>
<dbReference type="RefSeq" id="WP_191697233.1">
    <property type="nucleotide sequence ID" value="NZ_JACSQO010000005.1"/>
</dbReference>
<dbReference type="EMBL" id="JACSQO010000005">
    <property type="protein sequence ID" value="MBD7944698.1"/>
    <property type="molecule type" value="Genomic_DNA"/>
</dbReference>
<accession>A0ABR8RA93</accession>
<feature type="transmembrane region" description="Helical" evidence="1">
    <location>
        <begin position="84"/>
        <end position="103"/>
    </location>
</feature>
<feature type="transmembrane region" description="Helical" evidence="1">
    <location>
        <begin position="207"/>
        <end position="228"/>
    </location>
</feature>
<feature type="transmembrane region" description="Helical" evidence="1">
    <location>
        <begin position="184"/>
        <end position="201"/>
    </location>
</feature>
<protein>
    <submittedName>
        <fullName evidence="2">Uncharacterized protein</fullName>
    </submittedName>
</protein>
<evidence type="ECO:0000256" key="1">
    <source>
        <dbReference type="SAM" id="Phobius"/>
    </source>
</evidence>
<evidence type="ECO:0000313" key="3">
    <source>
        <dbReference type="Proteomes" id="UP000640786"/>
    </source>
</evidence>
<proteinExistence type="predicted"/>
<sequence length="245" mass="28522">MIILKDLPESSVAYLITFVPIIVYVIKLTIDNWGITELEKIRLSNIKKFQITLTKYVFLSITFVAAMFIMLVLSDQFEEIKGNLIYGMLAFFFIIFIVATFIAEKLIRFVANLLSFRYDYHIVNDEGVPVYRIIKLSSNNSLLVESDGIEEFLDNKENRRYKKIRNKNKILEEFYGSKKSMNSIIGLAILSFGFLVLVLVTTDWWQFVYYLVFITALLFTLILLLNYIENKRYNDSLQGNSDNAS</sequence>
<keyword evidence="1" id="KW-0812">Transmembrane</keyword>
<keyword evidence="1" id="KW-0472">Membrane</keyword>